<gene>
    <name evidence="3" type="ORF">GCM10010911_42510</name>
</gene>
<dbReference type="GO" id="GO:0016798">
    <property type="term" value="F:hydrolase activity, acting on glycosyl bonds"/>
    <property type="evidence" value="ECO:0007669"/>
    <property type="project" value="InterPro"/>
</dbReference>
<protein>
    <recommendedName>
        <fullName evidence="2">CBM-cenC domain-containing protein</fullName>
    </recommendedName>
</protein>
<dbReference type="EMBL" id="BMHP01000003">
    <property type="protein sequence ID" value="GGD79905.1"/>
    <property type="molecule type" value="Genomic_DNA"/>
</dbReference>
<dbReference type="SUPFAM" id="SSF51445">
    <property type="entry name" value="(Trans)glycosidases"/>
    <property type="match status" value="1"/>
</dbReference>
<keyword evidence="4" id="KW-1185">Reference proteome</keyword>
<feature type="domain" description="CBM-cenC" evidence="2">
    <location>
        <begin position="179"/>
        <end position="251"/>
    </location>
</feature>
<reference evidence="3" key="2">
    <citation type="submission" date="2020-09" db="EMBL/GenBank/DDBJ databases">
        <authorList>
            <person name="Sun Q."/>
            <person name="Zhou Y."/>
        </authorList>
    </citation>
    <scope>NUCLEOTIDE SEQUENCE</scope>
    <source>
        <strain evidence="3">CGMCC 1.15178</strain>
    </source>
</reference>
<name>A0A917DY43_9BACL</name>
<dbReference type="Gene3D" id="2.60.120.260">
    <property type="entry name" value="Galactose-binding domain-like"/>
    <property type="match status" value="4"/>
</dbReference>
<proteinExistence type="predicted"/>
<evidence type="ECO:0000256" key="1">
    <source>
        <dbReference type="ARBA" id="ARBA00022801"/>
    </source>
</evidence>
<dbReference type="InterPro" id="IPR017853">
    <property type="entry name" value="GH"/>
</dbReference>
<comment type="caution">
    <text evidence="3">The sequence shown here is derived from an EMBL/GenBank/DDBJ whole genome shotgun (WGS) entry which is preliminary data.</text>
</comment>
<reference evidence="3" key="1">
    <citation type="journal article" date="2014" name="Int. J. Syst. Evol. Microbiol.">
        <title>Complete genome sequence of Corynebacterium casei LMG S-19264T (=DSM 44701T), isolated from a smear-ripened cheese.</title>
        <authorList>
            <consortium name="US DOE Joint Genome Institute (JGI-PGF)"/>
            <person name="Walter F."/>
            <person name="Albersmeier A."/>
            <person name="Kalinowski J."/>
            <person name="Ruckert C."/>
        </authorList>
    </citation>
    <scope>NUCLEOTIDE SEQUENCE</scope>
    <source>
        <strain evidence="3">CGMCC 1.15178</strain>
    </source>
</reference>
<dbReference type="SUPFAM" id="SSF49785">
    <property type="entry name" value="Galactose-binding domain-like"/>
    <property type="match status" value="3"/>
</dbReference>
<organism evidence="3 4">
    <name type="scientific">Paenibacillus nasutitermitis</name>
    <dbReference type="NCBI Taxonomy" id="1652958"/>
    <lineage>
        <taxon>Bacteria</taxon>
        <taxon>Bacillati</taxon>
        <taxon>Bacillota</taxon>
        <taxon>Bacilli</taxon>
        <taxon>Bacillales</taxon>
        <taxon>Paenibacillaceae</taxon>
        <taxon>Paenibacillus</taxon>
    </lineage>
</organism>
<evidence type="ECO:0000313" key="3">
    <source>
        <dbReference type="EMBL" id="GGD79905.1"/>
    </source>
</evidence>
<dbReference type="Proteomes" id="UP000612456">
    <property type="component" value="Unassembled WGS sequence"/>
</dbReference>
<dbReference type="Pfam" id="PF02065">
    <property type="entry name" value="Melibiase"/>
    <property type="match status" value="1"/>
</dbReference>
<dbReference type="RefSeq" id="WP_188994675.1">
    <property type="nucleotide sequence ID" value="NZ_BMHP01000003.1"/>
</dbReference>
<dbReference type="Pfam" id="PF02018">
    <property type="entry name" value="CBM_4_9"/>
    <property type="match status" value="1"/>
</dbReference>
<dbReference type="InterPro" id="IPR008979">
    <property type="entry name" value="Galactose-bd-like_sf"/>
</dbReference>
<keyword evidence="1" id="KW-0378">Hydrolase</keyword>
<dbReference type="InterPro" id="IPR013785">
    <property type="entry name" value="Aldolase_TIM"/>
</dbReference>
<sequence>MLKKRMIGLILAIFMVISTVSSITSLQYTNAASPANNIAENASFELGSGTTPTGWSLGANHGRANDRSHDGSYSLKSTATTTSVTARTVIVQPDTTYKLSVWIYKTNNNGTAYIDMNDISGEAQTGTGVGLGAGQWSYSEALWSSGNATSITLRAVTDASPTGTIWFDDIRLVPIASTNLIDNGSFESGSGTAATGWTLGTGHERSDDRSYEGEYSLKSTATNTSVSSRTVSVQPNTSYTLSAWIYKMNNSGTAYIDMDNRPFEVEIGMGEGLGGGEWSYVEALWYNDTATSITLRAVVDGNPTAEIWFDDFVLVPLPSTANKVVNGSFEIGSDDAAVTWTQGLNHSRSNDRAYEGEYALKSTATSTSTSSTTVIVKPDTLYKLSVWIYKTNNDGSAYIDMNDMNAEAEIGTGSGQGGMQWSYSETIWNSGALESITLRAVTDDNPTAAIWFDDIRLEPITASSSLVDNGSFEIGSGTTATGWMQVASHVRTNDKSHDGSYALKSVTSGTAASAQTIPVETNTTYKLSGWIYKSNGDDIAYLDMDDQPGEAQVGVDAGDGEGQWVYVETLWNSGSTASIGLRTVSVTNSTDAIWFDDIRLNPVWKLHTGDTDMMLEVSNNRPAISQLKNTEKNWNWTPASTSLPLLDRVDVGGTPVTPDWLYQDAVVDTSQGKKVTLRFVSDTPNLELKSIWWARPDSGPIEHWMTIENKTGGTITVYQQESLQIDVKGDSNPTLWRFHKESGQPDAAGTYKTLLTHSDSLSAWTNTNQDFNSNGFIPLVFLDVNAEHGLYIGWEWPEGRILTETAAAGIPAVITVNAGLNNDFKTDIPEEGFYEIPSAYIGAYNGDVDNGSNKFKRWFFNNKAPEKMRTDTREPYAQMAEQLLGLNYDLASWGVDSIQWDYGWWPGSPSGGWRTGEGDWRLGNPQYYEGLDARGLTTWSEYGEYLESAGLEYTNYFLLHDGLSSDPNALSSIGPNAHPEWFSNRQISAGRSVDLGNSEAVDFMKQRLLAVMSENKIDTYRSDFEPIVRASDKTNRHQYSSDVQYWSAKGFYEILDYMFENLPGFRYENNSSGGSLKDYATMSRSNVVVYNDTANYEDARKTFYTTSYGIPSAQLISYINPDLFSSIPGEDDYGWRSIILGTMHIASPGAVGGHLPYNGDYYAEKYFGMFRDKLKPLVRNADLYHILPRPDGTHWDGIQYFDPAATGAGEIKGVTFLFKPGNAEGNTKTIKFRGLDPLESYAVEFEDRSEQNTIKTGAELMAGLEVTIAENRGSEMIWLKDDPGLFQNKIVQGTSGTGTAEISAPASDYTQTPDFASRYTHYFDQQFSDQPLQLAVTAPGIVASGDYTVSQSNNSEQLPSLSYGGSVEISNSYGSMSIGDAATLGTTAIYSGSSCVIGPTSNLVIYGDVVCNGPILFNGNIDGLTIHGNVIAAGDITFNSNVDTFTIEGTMSSQGSITFKGSNVTSGNIEGDLIGQGIRFNGLNTLVVSGNVSSSQDFMPSNGNYSGLLIGGSLYVSGNSQFSTFSKVTIQGSYFGKGNINMQGQISGNGLRVGHSMLSNGTIDFQGIGGQVYVGEYLGALYQLNFKGNISGAMHLGGILAGKINIMNNYAPANIFLDN</sequence>
<evidence type="ECO:0000259" key="2">
    <source>
        <dbReference type="Pfam" id="PF02018"/>
    </source>
</evidence>
<accession>A0A917DY43</accession>
<dbReference type="Gene3D" id="3.20.20.70">
    <property type="entry name" value="Aldolase class I"/>
    <property type="match status" value="1"/>
</dbReference>
<evidence type="ECO:0000313" key="4">
    <source>
        <dbReference type="Proteomes" id="UP000612456"/>
    </source>
</evidence>
<dbReference type="InterPro" id="IPR003305">
    <property type="entry name" value="CenC_carb-bd"/>
</dbReference>